<evidence type="ECO:0000259" key="14">
    <source>
        <dbReference type="PROSITE" id="PS51296"/>
    </source>
</evidence>
<dbReference type="GO" id="GO:0006054">
    <property type="term" value="P:N-acetylneuraminate metabolic process"/>
    <property type="evidence" value="ECO:0007669"/>
    <property type="project" value="UniProtKB-UniPathway"/>
</dbReference>
<organism evidence="15 16">
    <name type="scientific">Oryzias melastigma</name>
    <name type="common">Marine medaka</name>
    <dbReference type="NCBI Taxonomy" id="30732"/>
    <lineage>
        <taxon>Eukaryota</taxon>
        <taxon>Metazoa</taxon>
        <taxon>Chordata</taxon>
        <taxon>Craniata</taxon>
        <taxon>Vertebrata</taxon>
        <taxon>Euteleostomi</taxon>
        <taxon>Actinopterygii</taxon>
        <taxon>Neopterygii</taxon>
        <taxon>Teleostei</taxon>
        <taxon>Neoteleostei</taxon>
        <taxon>Acanthomorphata</taxon>
        <taxon>Ovalentaria</taxon>
        <taxon>Atherinomorphae</taxon>
        <taxon>Beloniformes</taxon>
        <taxon>Adrianichthyidae</taxon>
        <taxon>Oryziinae</taxon>
        <taxon>Oryzias</taxon>
    </lineage>
</organism>
<dbReference type="GO" id="GO:0051537">
    <property type="term" value="F:2 iron, 2 sulfur cluster binding"/>
    <property type="evidence" value="ECO:0007669"/>
    <property type="project" value="UniProtKB-KW"/>
</dbReference>
<protein>
    <recommendedName>
        <fullName evidence="5">Cytidine monophosphate-N-acetylneuraminic acid hydroxylase</fullName>
        <ecNumber evidence="4">1.14.18.2</ecNumber>
    </recommendedName>
    <alternativeName>
        <fullName evidence="12">CMP-N-acetylneuraminate monooxygenase</fullName>
    </alternativeName>
    <alternativeName>
        <fullName evidence="11">CMP-Neu5Ac hydroxylase</fullName>
    </alternativeName>
    <alternativeName>
        <fullName evidence="10">CMP-NeuAc hydroxylase</fullName>
    </alternativeName>
</protein>
<dbReference type="Pfam" id="PF00355">
    <property type="entry name" value="Rieske"/>
    <property type="match status" value="1"/>
</dbReference>
<dbReference type="InterPro" id="IPR036866">
    <property type="entry name" value="RibonucZ/Hydroxyglut_hydro"/>
</dbReference>
<evidence type="ECO:0000256" key="6">
    <source>
        <dbReference type="ARBA" id="ARBA00022714"/>
    </source>
</evidence>
<dbReference type="GO" id="GO:0030338">
    <property type="term" value="F:CMP-N-acetylneuraminate monooxygenase activity"/>
    <property type="evidence" value="ECO:0007669"/>
    <property type="project" value="UniProtKB-EC"/>
</dbReference>
<comment type="pathway">
    <text evidence="2">Amino-sugar metabolism; N-acetylneuraminate metabolism.</text>
</comment>
<evidence type="ECO:0000256" key="3">
    <source>
        <dbReference type="ARBA" id="ARBA00010303"/>
    </source>
</evidence>
<name>A0A834BND9_ORYME</name>
<evidence type="ECO:0000256" key="1">
    <source>
        <dbReference type="ARBA" id="ARBA00003414"/>
    </source>
</evidence>
<dbReference type="Proteomes" id="UP000646548">
    <property type="component" value="Unassembled WGS sequence"/>
</dbReference>
<dbReference type="Gene3D" id="2.102.10.10">
    <property type="entry name" value="Rieske [2Fe-2S] iron-sulphur domain"/>
    <property type="match status" value="1"/>
</dbReference>
<sequence>MSAQEAKVLLSLSREAVDALRDGVNFRKSPEGSCYIIFKGRDGLKACRNLCKHQGGLFIQDMEDMGGRTVKCTKHNWKLDLSTMKYVNPPDSFLQDELDVESLEDGGVQLVELSPPDPWLTDPREAQKLQEGEVKITYLTHACMELQVGNRKCLLDPWLTGPAFARGWWLLHEPPADWRERLCSADLIYISHMHSDHLSYPTLKILSKKRPDVPIYVGDTSRPVFWSVSQQTRRIFQAFSCCVSFSVLLCDRNLEQSEVQLTNINVVPFGVWVNVDEHLRFMILMDGIHPEMDTCIIFDYKGHLILNTVDCTRP</sequence>
<evidence type="ECO:0000313" key="16">
    <source>
        <dbReference type="Proteomes" id="UP000646548"/>
    </source>
</evidence>
<dbReference type="PROSITE" id="PS51296">
    <property type="entry name" value="RIESKE"/>
    <property type="match status" value="1"/>
</dbReference>
<dbReference type="UniPathway" id="UPA00628"/>
<evidence type="ECO:0000256" key="10">
    <source>
        <dbReference type="ARBA" id="ARBA00029883"/>
    </source>
</evidence>
<dbReference type="Gene3D" id="3.60.15.10">
    <property type="entry name" value="Ribonuclease Z/Hydroxyacylglutathione hydrolase-like"/>
    <property type="match status" value="1"/>
</dbReference>
<comment type="function">
    <text evidence="1">Sialic acids are components of carbohydrate chains of glycoconjugates and are involved in cell-cell recognition and cell-pathogen interactions. Catalyzes the conversion of CMP-N-acetylneuraminic acid (CMP-Neu5Ac) into its hydroxylated derivative CMP-N-glycolylneuraminic acid (CMP-Neu5Gc), a sialic acid abundantly expressed at the surface of many cells.</text>
</comment>
<comment type="caution">
    <text evidence="15">The sequence shown here is derived from an EMBL/GenBank/DDBJ whole genome shotgun (WGS) entry which is preliminary data.</text>
</comment>
<dbReference type="GO" id="GO:0005737">
    <property type="term" value="C:cytoplasm"/>
    <property type="evidence" value="ECO:0007669"/>
    <property type="project" value="TreeGrafter"/>
</dbReference>
<dbReference type="EMBL" id="WKFB01000904">
    <property type="protein sequence ID" value="KAF6716932.1"/>
    <property type="molecule type" value="Genomic_DNA"/>
</dbReference>
<keyword evidence="8" id="KW-0408">Iron</keyword>
<evidence type="ECO:0000256" key="9">
    <source>
        <dbReference type="ARBA" id="ARBA00023014"/>
    </source>
</evidence>
<keyword evidence="6" id="KW-0001">2Fe-2S</keyword>
<evidence type="ECO:0000256" key="12">
    <source>
        <dbReference type="ARBA" id="ARBA00033362"/>
    </source>
</evidence>
<comment type="catalytic activity">
    <reaction evidence="13">
        <text>CMP-N-acetyl-beta-neuraminate + 2 Fe(II)-[cytochrome b5] + O2 + 2 H(+) = CMP-N-glycoloyl-beta-neuraminate + 2 Fe(III)-[cytochrome b5] + H2O</text>
        <dbReference type="Rhea" id="RHEA:16145"/>
        <dbReference type="Rhea" id="RHEA-COMP:10438"/>
        <dbReference type="Rhea" id="RHEA-COMP:10439"/>
        <dbReference type="ChEBI" id="CHEBI:15377"/>
        <dbReference type="ChEBI" id="CHEBI:15378"/>
        <dbReference type="ChEBI" id="CHEBI:15379"/>
        <dbReference type="ChEBI" id="CHEBI:29033"/>
        <dbReference type="ChEBI" id="CHEBI:29034"/>
        <dbReference type="ChEBI" id="CHEBI:57812"/>
        <dbReference type="ChEBI" id="CHEBI:58376"/>
        <dbReference type="EC" id="1.14.18.2"/>
    </reaction>
</comment>
<dbReference type="InterPro" id="IPR027033">
    <property type="entry name" value="Cnh"/>
</dbReference>
<proteinExistence type="inferred from homology"/>
<evidence type="ECO:0000256" key="13">
    <source>
        <dbReference type="ARBA" id="ARBA00048491"/>
    </source>
</evidence>
<dbReference type="AlphaFoldDB" id="A0A834BND9"/>
<dbReference type="InterPro" id="IPR036922">
    <property type="entry name" value="Rieske_2Fe-2S_sf"/>
</dbReference>
<accession>A0A834BND9</accession>
<dbReference type="SUPFAM" id="SSF56281">
    <property type="entry name" value="Metallo-hydrolase/oxidoreductase"/>
    <property type="match status" value="1"/>
</dbReference>
<gene>
    <name evidence="15" type="ORF">FQA47_008825</name>
</gene>
<dbReference type="GO" id="GO:0046381">
    <property type="term" value="P:CMP-N-acetylneuraminate metabolic process"/>
    <property type="evidence" value="ECO:0007669"/>
    <property type="project" value="TreeGrafter"/>
</dbReference>
<evidence type="ECO:0000256" key="8">
    <source>
        <dbReference type="ARBA" id="ARBA00023004"/>
    </source>
</evidence>
<comment type="similarity">
    <text evidence="3">Belongs to the CMP-Neu5Ac hydroxylase family.</text>
</comment>
<dbReference type="PANTHER" id="PTHR46522:SF1">
    <property type="entry name" value="INACTIVE CYTIDINE MONOPHOSPHATE-N-ACETYLNEURAMINIC ACID HYDROXYLASE"/>
    <property type="match status" value="1"/>
</dbReference>
<evidence type="ECO:0000256" key="5">
    <source>
        <dbReference type="ARBA" id="ARBA00015403"/>
    </source>
</evidence>
<evidence type="ECO:0000313" key="15">
    <source>
        <dbReference type="EMBL" id="KAF6716932.1"/>
    </source>
</evidence>
<dbReference type="SUPFAM" id="SSF50022">
    <property type="entry name" value="ISP domain"/>
    <property type="match status" value="1"/>
</dbReference>
<dbReference type="EC" id="1.14.18.2" evidence="4"/>
<keyword evidence="9" id="KW-0411">Iron-sulfur</keyword>
<dbReference type="PANTHER" id="PTHR46522">
    <property type="entry name" value="CYTIDINE MONOPHOSPHATE-N-ACETYLNEURAMINIC ACID HYDROXYLASE"/>
    <property type="match status" value="1"/>
</dbReference>
<dbReference type="Pfam" id="PF13483">
    <property type="entry name" value="Lactamase_B_3"/>
    <property type="match status" value="1"/>
</dbReference>
<dbReference type="GO" id="GO:0046872">
    <property type="term" value="F:metal ion binding"/>
    <property type="evidence" value="ECO:0007669"/>
    <property type="project" value="UniProtKB-KW"/>
</dbReference>
<reference evidence="15" key="1">
    <citation type="journal article" name="BMC Genomics">
        <title>Long-read sequencing and de novo genome assembly of marine medaka (Oryzias melastigma).</title>
        <authorList>
            <person name="Liang P."/>
            <person name="Saqib H.S.A."/>
            <person name="Ni X."/>
            <person name="Shen Y."/>
        </authorList>
    </citation>
    <scope>NUCLEOTIDE SEQUENCE</scope>
    <source>
        <strain evidence="15">Bigg-433</strain>
    </source>
</reference>
<dbReference type="InterPro" id="IPR017941">
    <property type="entry name" value="Rieske_2Fe-2S"/>
</dbReference>
<keyword evidence="7" id="KW-0479">Metal-binding</keyword>
<evidence type="ECO:0000256" key="7">
    <source>
        <dbReference type="ARBA" id="ARBA00022723"/>
    </source>
</evidence>
<evidence type="ECO:0000256" key="2">
    <source>
        <dbReference type="ARBA" id="ARBA00005141"/>
    </source>
</evidence>
<evidence type="ECO:0000256" key="4">
    <source>
        <dbReference type="ARBA" id="ARBA00011904"/>
    </source>
</evidence>
<evidence type="ECO:0000256" key="11">
    <source>
        <dbReference type="ARBA" id="ARBA00030460"/>
    </source>
</evidence>
<feature type="domain" description="Rieske" evidence="14">
    <location>
        <begin position="12"/>
        <end position="109"/>
    </location>
</feature>